<protein>
    <submittedName>
        <fullName evidence="2">Uncharacterized protein</fullName>
    </submittedName>
</protein>
<accession>A0AAE1RDU4</accession>
<feature type="region of interest" description="Disordered" evidence="1">
    <location>
        <begin position="1"/>
        <end position="91"/>
    </location>
</feature>
<evidence type="ECO:0000313" key="2">
    <source>
        <dbReference type="EMBL" id="KAK4348972.1"/>
    </source>
</evidence>
<proteinExistence type="predicted"/>
<name>A0AAE1RDU4_9SOLA</name>
<evidence type="ECO:0000256" key="1">
    <source>
        <dbReference type="SAM" id="MobiDB-lite"/>
    </source>
</evidence>
<evidence type="ECO:0000313" key="3">
    <source>
        <dbReference type="Proteomes" id="UP001291623"/>
    </source>
</evidence>
<dbReference type="AlphaFoldDB" id="A0AAE1RDU4"/>
<reference evidence="2" key="1">
    <citation type="submission" date="2023-12" db="EMBL/GenBank/DDBJ databases">
        <title>Genome assembly of Anisodus tanguticus.</title>
        <authorList>
            <person name="Wang Y.-J."/>
        </authorList>
    </citation>
    <scope>NUCLEOTIDE SEQUENCE</scope>
    <source>
        <strain evidence="2">KB-2021</strain>
        <tissue evidence="2">Leaf</tissue>
    </source>
</reference>
<keyword evidence="3" id="KW-1185">Reference proteome</keyword>
<organism evidence="2 3">
    <name type="scientific">Anisodus tanguticus</name>
    <dbReference type="NCBI Taxonomy" id="243964"/>
    <lineage>
        <taxon>Eukaryota</taxon>
        <taxon>Viridiplantae</taxon>
        <taxon>Streptophyta</taxon>
        <taxon>Embryophyta</taxon>
        <taxon>Tracheophyta</taxon>
        <taxon>Spermatophyta</taxon>
        <taxon>Magnoliopsida</taxon>
        <taxon>eudicotyledons</taxon>
        <taxon>Gunneridae</taxon>
        <taxon>Pentapetalae</taxon>
        <taxon>asterids</taxon>
        <taxon>lamiids</taxon>
        <taxon>Solanales</taxon>
        <taxon>Solanaceae</taxon>
        <taxon>Solanoideae</taxon>
        <taxon>Hyoscyameae</taxon>
        <taxon>Anisodus</taxon>
    </lineage>
</organism>
<feature type="compositionally biased region" description="Basic residues" evidence="1">
    <location>
        <begin position="20"/>
        <end position="29"/>
    </location>
</feature>
<comment type="caution">
    <text evidence="2">The sequence shown here is derived from an EMBL/GenBank/DDBJ whole genome shotgun (WGS) entry which is preliminary data.</text>
</comment>
<dbReference type="EMBL" id="JAVYJV010000017">
    <property type="protein sequence ID" value="KAK4348972.1"/>
    <property type="molecule type" value="Genomic_DNA"/>
</dbReference>
<dbReference type="Proteomes" id="UP001291623">
    <property type="component" value="Unassembled WGS sequence"/>
</dbReference>
<feature type="compositionally biased region" description="Basic residues" evidence="1">
    <location>
        <begin position="60"/>
        <end position="69"/>
    </location>
</feature>
<sequence length="109" mass="12261">MAAEYDDGGYDRNRGYGGRGRGRGRGRNFRGRERGGYNGPRDAQQDGGFYNQEAPMQGRGRGRGRGTRGRGREFRSNGPIQGGAQRFQSETIPYREGSHYCGYEFTKIR</sequence>
<gene>
    <name evidence="2" type="ORF">RND71_031727</name>
</gene>